<dbReference type="InterPro" id="IPR017911">
    <property type="entry name" value="MacB-like_ATP-bd"/>
</dbReference>
<dbReference type="SUPFAM" id="SSF52540">
    <property type="entry name" value="P-loop containing nucleoside triphosphate hydrolases"/>
    <property type="match status" value="1"/>
</dbReference>
<dbReference type="Proteomes" id="UP000286268">
    <property type="component" value="Chromosome"/>
</dbReference>
<dbReference type="FunFam" id="3.40.50.300:FF:000032">
    <property type="entry name" value="Export ABC transporter ATP-binding protein"/>
    <property type="match status" value="1"/>
</dbReference>
<dbReference type="Pfam" id="PF00005">
    <property type="entry name" value="ABC_tran"/>
    <property type="match status" value="1"/>
</dbReference>
<dbReference type="InterPro" id="IPR003439">
    <property type="entry name" value="ABC_transporter-like_ATP-bd"/>
</dbReference>
<dbReference type="PROSITE" id="PS00211">
    <property type="entry name" value="ABC_TRANSPORTER_1"/>
    <property type="match status" value="1"/>
</dbReference>
<dbReference type="PANTHER" id="PTHR24220">
    <property type="entry name" value="IMPORT ATP-BINDING PROTEIN"/>
    <property type="match status" value="1"/>
</dbReference>
<dbReference type="InterPro" id="IPR027417">
    <property type="entry name" value="P-loop_NTPase"/>
</dbReference>
<dbReference type="InterPro" id="IPR003593">
    <property type="entry name" value="AAA+_ATPase"/>
</dbReference>
<evidence type="ECO:0000313" key="6">
    <source>
        <dbReference type="Proteomes" id="UP000286268"/>
    </source>
</evidence>
<evidence type="ECO:0000259" key="4">
    <source>
        <dbReference type="PROSITE" id="PS50893"/>
    </source>
</evidence>
<dbReference type="GO" id="GO:0098796">
    <property type="term" value="C:membrane protein complex"/>
    <property type="evidence" value="ECO:0007669"/>
    <property type="project" value="UniProtKB-ARBA"/>
</dbReference>
<name>A0A410DTB2_9CLOT</name>
<dbReference type="PROSITE" id="PS50893">
    <property type="entry name" value="ABC_TRANSPORTER_2"/>
    <property type="match status" value="1"/>
</dbReference>
<evidence type="ECO:0000256" key="3">
    <source>
        <dbReference type="ARBA" id="ARBA00022840"/>
    </source>
</evidence>
<evidence type="ECO:0000256" key="2">
    <source>
        <dbReference type="ARBA" id="ARBA00022741"/>
    </source>
</evidence>
<keyword evidence="1" id="KW-0813">Transport</keyword>
<evidence type="ECO:0000256" key="1">
    <source>
        <dbReference type="ARBA" id="ARBA00022448"/>
    </source>
</evidence>
<dbReference type="AlphaFoldDB" id="A0A410DTB2"/>
<dbReference type="SMART" id="SM00382">
    <property type="entry name" value="AAA"/>
    <property type="match status" value="1"/>
</dbReference>
<dbReference type="EMBL" id="CP025746">
    <property type="protein sequence ID" value="QAA32493.1"/>
    <property type="molecule type" value="Genomic_DNA"/>
</dbReference>
<feature type="domain" description="ABC transporter" evidence="4">
    <location>
        <begin position="2"/>
        <end position="223"/>
    </location>
</feature>
<gene>
    <name evidence="5" type="ORF">C1I91_13075</name>
</gene>
<dbReference type="KEGG" id="cmah:C1I91_13075"/>
<keyword evidence="3 5" id="KW-0067">ATP-binding</keyword>
<dbReference type="InterPro" id="IPR017871">
    <property type="entry name" value="ABC_transporter-like_CS"/>
</dbReference>
<dbReference type="OrthoDB" id="9791546at2"/>
<dbReference type="GO" id="GO:0005524">
    <property type="term" value="F:ATP binding"/>
    <property type="evidence" value="ECO:0007669"/>
    <property type="project" value="UniProtKB-KW"/>
</dbReference>
<dbReference type="GO" id="GO:0022857">
    <property type="term" value="F:transmembrane transporter activity"/>
    <property type="evidence" value="ECO:0007669"/>
    <property type="project" value="TreeGrafter"/>
</dbReference>
<sequence length="223" mass="24193">MLQVKNLCKSFKTGETVQEVLKNVDLTVEDGDFITIMGASGGGKSTLLYLMALLETPSSGEIYLDGRRIDCLKQSHIEDLRGTSIGLIFQNANLIASLNPLENLMIAMKDGKSKLKTKKKAAEQLLSRVGLSEKKYAKTTALSGGEAQRVAVVRALVNNPSIILCDEPTGALDSSNGEKVMKLLLELRKETGCSLVIVTHDERIGALGERRCFLKDGVLNEVV</sequence>
<dbReference type="PANTHER" id="PTHR24220:SF86">
    <property type="entry name" value="ABC TRANSPORTER ABCH.1"/>
    <property type="match status" value="1"/>
</dbReference>
<evidence type="ECO:0000313" key="5">
    <source>
        <dbReference type="EMBL" id="QAA32493.1"/>
    </source>
</evidence>
<proteinExistence type="predicted"/>
<accession>A0A410DTB2</accession>
<reference evidence="5 6" key="1">
    <citation type="submission" date="2018-01" db="EMBL/GenBank/DDBJ databases">
        <title>Genome Sequencing and Assembly of Anaerobacter polyendosporus strain CT4.</title>
        <authorList>
            <person name="Tachaapaikoon C."/>
            <person name="Sutheeworapong S."/>
            <person name="Jenjaroenpun P."/>
            <person name="Wongsurawat T."/>
            <person name="Nookeaw I."/>
            <person name="Cheawchanlertfa P."/>
            <person name="Kosugi A."/>
            <person name="Cheevadhanarak S."/>
            <person name="Ratanakhanokchai K."/>
        </authorList>
    </citation>
    <scope>NUCLEOTIDE SEQUENCE [LARGE SCALE GENOMIC DNA]</scope>
    <source>
        <strain evidence="5 6">CT4</strain>
    </source>
</reference>
<dbReference type="InterPro" id="IPR015854">
    <property type="entry name" value="ABC_transpr_LolD-like"/>
</dbReference>
<keyword evidence="6" id="KW-1185">Reference proteome</keyword>
<dbReference type="CDD" id="cd03255">
    <property type="entry name" value="ABC_MJ0796_LolCDE_FtsE"/>
    <property type="match status" value="1"/>
</dbReference>
<dbReference type="GO" id="GO:0005886">
    <property type="term" value="C:plasma membrane"/>
    <property type="evidence" value="ECO:0007669"/>
    <property type="project" value="TreeGrafter"/>
</dbReference>
<dbReference type="GO" id="GO:0016887">
    <property type="term" value="F:ATP hydrolysis activity"/>
    <property type="evidence" value="ECO:0007669"/>
    <property type="project" value="InterPro"/>
</dbReference>
<dbReference type="Gene3D" id="3.40.50.300">
    <property type="entry name" value="P-loop containing nucleotide triphosphate hydrolases"/>
    <property type="match status" value="1"/>
</dbReference>
<keyword evidence="2" id="KW-0547">Nucleotide-binding</keyword>
<dbReference type="RefSeq" id="WP_128213282.1">
    <property type="nucleotide sequence ID" value="NZ_CP025746.1"/>
</dbReference>
<organism evidence="5 6">
    <name type="scientific">Clostridium manihotivorum</name>
    <dbReference type="NCBI Taxonomy" id="2320868"/>
    <lineage>
        <taxon>Bacteria</taxon>
        <taxon>Bacillati</taxon>
        <taxon>Bacillota</taxon>
        <taxon>Clostridia</taxon>
        <taxon>Eubacteriales</taxon>
        <taxon>Clostridiaceae</taxon>
        <taxon>Clostridium</taxon>
    </lineage>
</organism>
<protein>
    <submittedName>
        <fullName evidence="5">ABC transporter ATP-binding protein</fullName>
    </submittedName>
</protein>